<dbReference type="AlphaFoldDB" id="A0A2P7U361"/>
<dbReference type="RefSeq" id="WP_106739867.1">
    <property type="nucleotide sequence ID" value="NZ_PXYY01000002.1"/>
</dbReference>
<dbReference type="OrthoDB" id="784829at2"/>
<comment type="caution">
    <text evidence="1">The sequence shown here is derived from an EMBL/GenBank/DDBJ whole genome shotgun (WGS) entry which is preliminary data.</text>
</comment>
<dbReference type="Proteomes" id="UP000241868">
    <property type="component" value="Unassembled WGS sequence"/>
</dbReference>
<evidence type="ECO:0000313" key="2">
    <source>
        <dbReference type="Proteomes" id="UP000241868"/>
    </source>
</evidence>
<sequence>MNTQIVKETAATINAADLTIDIESLAGLKPRFECLPSGVFWVNIKTDKQGEPVEERILVTA</sequence>
<proteinExistence type="predicted"/>
<dbReference type="EMBL" id="PXYY01000002">
    <property type="protein sequence ID" value="PSJ81432.1"/>
    <property type="molecule type" value="Genomic_DNA"/>
</dbReference>
<reference evidence="1 2" key="1">
    <citation type="submission" date="2018-03" db="EMBL/GenBank/DDBJ databases">
        <title>Neisseria weixii sp. nov., isolated from the intestinal contents of Tibetan Plateau pika (Ochotona curzoniae) in Yushu, Qinghai Province, China.</title>
        <authorList>
            <person name="Gui Z."/>
        </authorList>
    </citation>
    <scope>NUCLEOTIDE SEQUENCE [LARGE SCALE GENOMIC DNA]</scope>
    <source>
        <strain evidence="1 2">ATCC 51483</strain>
    </source>
</reference>
<accession>A0A2P7U361</accession>
<protein>
    <submittedName>
        <fullName evidence="1">Uncharacterized protein</fullName>
    </submittedName>
</protein>
<keyword evidence="2" id="KW-1185">Reference proteome</keyword>
<name>A0A2P7U361_9NEIS</name>
<evidence type="ECO:0000313" key="1">
    <source>
        <dbReference type="EMBL" id="PSJ81432.1"/>
    </source>
</evidence>
<organism evidence="1 2">
    <name type="scientific">Neisseria iguanae</name>
    <dbReference type="NCBI Taxonomy" id="90242"/>
    <lineage>
        <taxon>Bacteria</taxon>
        <taxon>Pseudomonadati</taxon>
        <taxon>Pseudomonadota</taxon>
        <taxon>Betaproteobacteria</taxon>
        <taxon>Neisseriales</taxon>
        <taxon>Neisseriaceae</taxon>
        <taxon>Neisseria</taxon>
    </lineage>
</organism>
<gene>
    <name evidence="1" type="ORF">C7N83_00625</name>
</gene>